<protein>
    <recommendedName>
        <fullName evidence="2">non-specific serine/threonine protein kinase</fullName>
        <ecNumber evidence="2">2.7.11.1</ecNumber>
    </recommendedName>
</protein>
<evidence type="ECO:0000256" key="15">
    <source>
        <dbReference type="SAM" id="SignalP"/>
    </source>
</evidence>
<dbReference type="InterPro" id="IPR000719">
    <property type="entry name" value="Prot_kinase_dom"/>
</dbReference>
<organism evidence="17 18">
    <name type="scientific">Tripterygium wilfordii</name>
    <name type="common">Thunder God vine</name>
    <dbReference type="NCBI Taxonomy" id="458696"/>
    <lineage>
        <taxon>Eukaryota</taxon>
        <taxon>Viridiplantae</taxon>
        <taxon>Streptophyta</taxon>
        <taxon>Embryophyta</taxon>
        <taxon>Tracheophyta</taxon>
        <taxon>Spermatophyta</taxon>
        <taxon>Magnoliopsida</taxon>
        <taxon>eudicotyledons</taxon>
        <taxon>Gunneridae</taxon>
        <taxon>Pentapetalae</taxon>
        <taxon>rosids</taxon>
        <taxon>fabids</taxon>
        <taxon>Celastrales</taxon>
        <taxon>Celastraceae</taxon>
        <taxon>Tripterygium</taxon>
    </lineage>
</organism>
<keyword evidence="15" id="KW-0732">Signal</keyword>
<accession>A0A7J7DZC9</accession>
<keyword evidence="14" id="KW-0812">Transmembrane</keyword>
<dbReference type="EC" id="2.7.11.1" evidence="2"/>
<comment type="subcellular location">
    <subcellularLocation>
        <location evidence="1">Cell membrane</location>
    </subcellularLocation>
</comment>
<keyword evidence="6" id="KW-0808">Transferase</keyword>
<keyword evidence="7 13" id="KW-0547">Nucleotide-binding</keyword>
<gene>
    <name evidence="17" type="ORF">HS088_TW02G00569</name>
</gene>
<dbReference type="InParanoid" id="A0A7J7DZC9"/>
<feature type="domain" description="Protein kinase" evidence="16">
    <location>
        <begin position="240"/>
        <end position="523"/>
    </location>
</feature>
<dbReference type="AlphaFoldDB" id="A0A7J7DZC9"/>
<evidence type="ECO:0000256" key="6">
    <source>
        <dbReference type="ARBA" id="ARBA00022679"/>
    </source>
</evidence>
<evidence type="ECO:0000256" key="13">
    <source>
        <dbReference type="PROSITE-ProRule" id="PRU10141"/>
    </source>
</evidence>
<evidence type="ECO:0000256" key="4">
    <source>
        <dbReference type="ARBA" id="ARBA00022527"/>
    </source>
</evidence>
<reference evidence="17 18" key="1">
    <citation type="journal article" date="2020" name="Nat. Commun.">
        <title>Genome of Tripterygium wilfordii and identification of cytochrome P450 involved in triptolide biosynthesis.</title>
        <authorList>
            <person name="Tu L."/>
            <person name="Su P."/>
            <person name="Zhang Z."/>
            <person name="Gao L."/>
            <person name="Wang J."/>
            <person name="Hu T."/>
            <person name="Zhou J."/>
            <person name="Zhang Y."/>
            <person name="Zhao Y."/>
            <person name="Liu Y."/>
            <person name="Song Y."/>
            <person name="Tong Y."/>
            <person name="Lu Y."/>
            <person name="Yang J."/>
            <person name="Xu C."/>
            <person name="Jia M."/>
            <person name="Peters R.J."/>
            <person name="Huang L."/>
            <person name="Gao W."/>
        </authorList>
    </citation>
    <scope>NUCLEOTIDE SEQUENCE [LARGE SCALE GENOMIC DNA]</scope>
    <source>
        <strain evidence="18">cv. XIE 37</strain>
        <tissue evidence="17">Leaf</tissue>
    </source>
</reference>
<comment type="catalytic activity">
    <reaction evidence="11">
        <text>L-threonyl-[protein] + ATP = O-phospho-L-threonyl-[protein] + ADP + H(+)</text>
        <dbReference type="Rhea" id="RHEA:46608"/>
        <dbReference type="Rhea" id="RHEA-COMP:11060"/>
        <dbReference type="Rhea" id="RHEA-COMP:11605"/>
        <dbReference type="ChEBI" id="CHEBI:15378"/>
        <dbReference type="ChEBI" id="CHEBI:30013"/>
        <dbReference type="ChEBI" id="CHEBI:30616"/>
        <dbReference type="ChEBI" id="CHEBI:61977"/>
        <dbReference type="ChEBI" id="CHEBI:456216"/>
        <dbReference type="EC" id="2.7.11.1"/>
    </reaction>
</comment>
<evidence type="ECO:0000256" key="5">
    <source>
        <dbReference type="ARBA" id="ARBA00022553"/>
    </source>
</evidence>
<keyword evidence="5" id="KW-0597">Phosphoprotein</keyword>
<dbReference type="PROSITE" id="PS00108">
    <property type="entry name" value="PROTEIN_KINASE_ST"/>
    <property type="match status" value="1"/>
</dbReference>
<comment type="catalytic activity">
    <reaction evidence="12">
        <text>L-seryl-[protein] + ATP = O-phospho-L-seryl-[protein] + ADP + H(+)</text>
        <dbReference type="Rhea" id="RHEA:17989"/>
        <dbReference type="Rhea" id="RHEA-COMP:9863"/>
        <dbReference type="Rhea" id="RHEA-COMP:11604"/>
        <dbReference type="ChEBI" id="CHEBI:15378"/>
        <dbReference type="ChEBI" id="CHEBI:29999"/>
        <dbReference type="ChEBI" id="CHEBI:30616"/>
        <dbReference type="ChEBI" id="CHEBI:83421"/>
        <dbReference type="ChEBI" id="CHEBI:456216"/>
        <dbReference type="EC" id="2.7.11.1"/>
    </reaction>
</comment>
<sequence>MCKSLCCEKLIYVVLLLSAHLHDSYEAYFLVNPLVADELYNASGTNNWTCTCSSSNQGNQSYLHASNCSTSCDCSPERGPIEGVWRCMCAADGFPKVAADSHEATCFTSCNCTSGFPSDSKPPRKHISSKVVVIILLLCVILTTLAFLASVICYVYRKEKFPNLPPLFSSVGETSWNSATNLISRTNYSFPETIVSIGSPINPIAGCFGRAFLCRSETGTICGTFVRFPYSVLENATDKFSNSNLIGVGGSSYVYRGQLNDGMSVAVKRLMTQAGPDADSVFTTEVELLSRLHHCHVVPLLGYCLEFQGKHAERLLVFEYMPNGNLRDCLDGVSGEDINWDTRVAISIGVARGLEYLHDAAAPRILHRDIKSTNILLDENWRAKITDLGMAKPLRADGVPSSSSSPARMQGTFGYFAPEYAMVGRASLMSDVFSFGVILLELITGRKPIYKLANKGEESLVLWAMPHLQDSRQVILDLPDPRLKGNFLEEDMQIMAYLAKECLLLDPDARPTMSEVVQILSTIAPDKSRRRNIPVNHFQMSSADSMKSEPQRETPADIAELTAGTAQQRQAVSSGCSAAQDLLPVDTKYTLCLDGNNVEPDGVPTEYMERVTVMRSKTESWCALDDEIVDLTEPRYESFSVANVN</sequence>
<dbReference type="FunFam" id="3.30.200.20:FF:000415">
    <property type="entry name" value="receptor-like serine/threonine-protein kinase NCRK"/>
    <property type="match status" value="1"/>
</dbReference>
<evidence type="ECO:0000259" key="16">
    <source>
        <dbReference type="PROSITE" id="PS50011"/>
    </source>
</evidence>
<keyword evidence="8 17" id="KW-0418">Kinase</keyword>
<dbReference type="GO" id="GO:0005886">
    <property type="term" value="C:plasma membrane"/>
    <property type="evidence" value="ECO:0007669"/>
    <property type="project" value="UniProtKB-SubCell"/>
</dbReference>
<dbReference type="CDD" id="cd14066">
    <property type="entry name" value="STKc_IRAK"/>
    <property type="match status" value="1"/>
</dbReference>
<proteinExistence type="predicted"/>
<feature type="chain" id="PRO_5029674491" description="non-specific serine/threonine protein kinase" evidence="15">
    <location>
        <begin position="27"/>
        <end position="645"/>
    </location>
</feature>
<dbReference type="InterPro" id="IPR011009">
    <property type="entry name" value="Kinase-like_dom_sf"/>
</dbReference>
<feature type="signal peptide" evidence="15">
    <location>
        <begin position="1"/>
        <end position="26"/>
    </location>
</feature>
<dbReference type="Gene3D" id="1.10.510.10">
    <property type="entry name" value="Transferase(Phosphotransferase) domain 1"/>
    <property type="match status" value="1"/>
</dbReference>
<evidence type="ECO:0000256" key="2">
    <source>
        <dbReference type="ARBA" id="ARBA00012513"/>
    </source>
</evidence>
<feature type="transmembrane region" description="Helical" evidence="14">
    <location>
        <begin position="131"/>
        <end position="157"/>
    </location>
</feature>
<keyword evidence="18" id="KW-1185">Reference proteome</keyword>
<dbReference type="GO" id="GO:0004674">
    <property type="term" value="F:protein serine/threonine kinase activity"/>
    <property type="evidence" value="ECO:0007669"/>
    <property type="project" value="UniProtKB-KW"/>
</dbReference>
<dbReference type="Proteomes" id="UP000593562">
    <property type="component" value="Unassembled WGS sequence"/>
</dbReference>
<dbReference type="PANTHER" id="PTHR47989:SF23">
    <property type="entry name" value="RECEPTOR-LIKE SERINE_THREONINE-PROTEIN KINASE NCRK ISOFORM X1"/>
    <property type="match status" value="1"/>
</dbReference>
<evidence type="ECO:0000256" key="10">
    <source>
        <dbReference type="ARBA" id="ARBA00023136"/>
    </source>
</evidence>
<dbReference type="PROSITE" id="PS00107">
    <property type="entry name" value="PROTEIN_KINASE_ATP"/>
    <property type="match status" value="1"/>
</dbReference>
<dbReference type="GO" id="GO:0005524">
    <property type="term" value="F:ATP binding"/>
    <property type="evidence" value="ECO:0007669"/>
    <property type="project" value="UniProtKB-UniRule"/>
</dbReference>
<dbReference type="InterPro" id="IPR008271">
    <property type="entry name" value="Ser/Thr_kinase_AS"/>
</dbReference>
<evidence type="ECO:0000313" key="18">
    <source>
        <dbReference type="Proteomes" id="UP000593562"/>
    </source>
</evidence>
<evidence type="ECO:0000256" key="1">
    <source>
        <dbReference type="ARBA" id="ARBA00004236"/>
    </source>
</evidence>
<dbReference type="FunCoup" id="A0A7J7DZC9">
    <property type="interactions" value="1021"/>
</dbReference>
<evidence type="ECO:0000256" key="3">
    <source>
        <dbReference type="ARBA" id="ARBA00022475"/>
    </source>
</evidence>
<dbReference type="PANTHER" id="PTHR47989">
    <property type="entry name" value="OS01G0750732 PROTEIN"/>
    <property type="match status" value="1"/>
</dbReference>
<dbReference type="PROSITE" id="PS50011">
    <property type="entry name" value="PROTEIN_KINASE_DOM"/>
    <property type="match status" value="1"/>
</dbReference>
<keyword evidence="3" id="KW-1003">Cell membrane</keyword>
<comment type="caution">
    <text evidence="17">The sequence shown here is derived from an EMBL/GenBank/DDBJ whole genome shotgun (WGS) entry which is preliminary data.</text>
</comment>
<evidence type="ECO:0000256" key="14">
    <source>
        <dbReference type="SAM" id="Phobius"/>
    </source>
</evidence>
<evidence type="ECO:0000256" key="12">
    <source>
        <dbReference type="ARBA" id="ARBA00048679"/>
    </source>
</evidence>
<name>A0A7J7DZC9_TRIWF</name>
<dbReference type="SMART" id="SM00220">
    <property type="entry name" value="S_TKc"/>
    <property type="match status" value="1"/>
</dbReference>
<dbReference type="Pfam" id="PF00069">
    <property type="entry name" value="Pkinase"/>
    <property type="match status" value="1"/>
</dbReference>
<feature type="binding site" evidence="13">
    <location>
        <position position="268"/>
    </location>
    <ligand>
        <name>ATP</name>
        <dbReference type="ChEBI" id="CHEBI:30616"/>
    </ligand>
</feature>
<dbReference type="Gene3D" id="3.30.200.20">
    <property type="entry name" value="Phosphorylase Kinase, domain 1"/>
    <property type="match status" value="1"/>
</dbReference>
<evidence type="ECO:0000256" key="8">
    <source>
        <dbReference type="ARBA" id="ARBA00022777"/>
    </source>
</evidence>
<dbReference type="FunFam" id="1.10.510.10:FF:000395">
    <property type="entry name" value="receptor-like serine/threonine-protein kinase NCRK"/>
    <property type="match status" value="1"/>
</dbReference>
<evidence type="ECO:0000313" key="17">
    <source>
        <dbReference type="EMBL" id="KAF5751554.1"/>
    </source>
</evidence>
<dbReference type="EMBL" id="JAAARO010000002">
    <property type="protein sequence ID" value="KAF5751554.1"/>
    <property type="molecule type" value="Genomic_DNA"/>
</dbReference>
<keyword evidence="14" id="KW-1133">Transmembrane helix</keyword>
<evidence type="ECO:0000256" key="9">
    <source>
        <dbReference type="ARBA" id="ARBA00022840"/>
    </source>
</evidence>
<evidence type="ECO:0000256" key="11">
    <source>
        <dbReference type="ARBA" id="ARBA00047899"/>
    </source>
</evidence>
<keyword evidence="4" id="KW-0723">Serine/threonine-protein kinase</keyword>
<keyword evidence="10 14" id="KW-0472">Membrane</keyword>
<keyword evidence="9 13" id="KW-0067">ATP-binding</keyword>
<evidence type="ECO:0000256" key="7">
    <source>
        <dbReference type="ARBA" id="ARBA00022741"/>
    </source>
</evidence>
<dbReference type="InterPro" id="IPR017441">
    <property type="entry name" value="Protein_kinase_ATP_BS"/>
</dbReference>
<dbReference type="SUPFAM" id="SSF56112">
    <property type="entry name" value="Protein kinase-like (PK-like)"/>
    <property type="match status" value="1"/>
</dbReference>